<sequence length="359" mass="38551">MARAATTPLEAAPEADAIDGAPLPRERHTLIGHREGERTLLDAYRSGRIHHGWLIGGAKGIGKATLAFRFARFVLAHPDPAAPAVRDATSLAVDPDNPVSRRIAAGAHGDLLHLRRPWDEKTKRHKTVLTVAEIRRTVGFFGSTAAEGGWRVAIVDAADDLNASAANALLKILEEPPARCLFLVLTHQPGRLLPTIRSRCRRLLLPSLSEDDLIGGLTGLGYGRNSDASTLKTAAGIADGSLRRAIQLIESDGVALYRKVETLARRLPALDVKDLHRLADEVAGRGADEAFETATEFFLGHAAMRAREAGLAGQGRRAALWAEAEIAARRDLGAVDALNLDKRAALISLVRTLVEAARN</sequence>
<dbReference type="GO" id="GO:0003887">
    <property type="term" value="F:DNA-directed DNA polymerase activity"/>
    <property type="evidence" value="ECO:0007669"/>
    <property type="project" value="UniProtKB-EC"/>
</dbReference>
<dbReference type="RefSeq" id="WP_261966572.1">
    <property type="nucleotide sequence ID" value="NZ_JAHHZF010000001.1"/>
</dbReference>
<dbReference type="PANTHER" id="PTHR11669:SF8">
    <property type="entry name" value="DNA POLYMERASE III SUBUNIT DELTA"/>
    <property type="match status" value="1"/>
</dbReference>
<dbReference type="SUPFAM" id="SSF52540">
    <property type="entry name" value="P-loop containing nucleoside triphosphate hydrolases"/>
    <property type="match status" value="1"/>
</dbReference>
<accession>A0A947GAQ1</accession>
<keyword evidence="2" id="KW-0808">Transferase</keyword>
<dbReference type="AlphaFoldDB" id="A0A947GAQ1"/>
<dbReference type="Gene3D" id="3.40.50.300">
    <property type="entry name" value="P-loop containing nucleotide triphosphate hydrolases"/>
    <property type="match status" value="1"/>
</dbReference>
<feature type="compositionally biased region" description="Low complexity" evidence="1">
    <location>
        <begin position="1"/>
        <end position="15"/>
    </location>
</feature>
<dbReference type="InterPro" id="IPR050238">
    <property type="entry name" value="DNA_Rep/Repair_Clamp_Loader"/>
</dbReference>
<dbReference type="NCBIfam" id="NF005677">
    <property type="entry name" value="PRK07471.1"/>
    <property type="match status" value="1"/>
</dbReference>
<dbReference type="EMBL" id="JAHHZF010000001">
    <property type="protein sequence ID" value="MBT9287867.1"/>
    <property type="molecule type" value="Genomic_DNA"/>
</dbReference>
<evidence type="ECO:0000256" key="1">
    <source>
        <dbReference type="SAM" id="MobiDB-lite"/>
    </source>
</evidence>
<proteinExistence type="predicted"/>
<comment type="caution">
    <text evidence="2">The sequence shown here is derived from an EMBL/GenBank/DDBJ whole genome shotgun (WGS) entry which is preliminary data.</text>
</comment>
<feature type="region of interest" description="Disordered" evidence="1">
    <location>
        <begin position="1"/>
        <end position="24"/>
    </location>
</feature>
<dbReference type="EC" id="2.7.7.7" evidence="2"/>
<name>A0A947GAQ1_9HYPH</name>
<gene>
    <name evidence="2" type="ORF">KL771_00260</name>
</gene>
<dbReference type="NCBIfam" id="NF006586">
    <property type="entry name" value="PRK09112.1"/>
    <property type="match status" value="1"/>
</dbReference>
<reference evidence="2 3" key="1">
    <citation type="submission" date="2021-06" db="EMBL/GenBank/DDBJ databases">
        <authorList>
            <person name="Grouzdev D.S."/>
            <person name="Koziaeva V."/>
        </authorList>
    </citation>
    <scope>NUCLEOTIDE SEQUENCE [LARGE SCALE GENOMIC DNA]</scope>
    <source>
        <strain evidence="2 3">22</strain>
    </source>
</reference>
<dbReference type="GO" id="GO:0006261">
    <property type="term" value="P:DNA-templated DNA replication"/>
    <property type="evidence" value="ECO:0007669"/>
    <property type="project" value="TreeGrafter"/>
</dbReference>
<dbReference type="PANTHER" id="PTHR11669">
    <property type="entry name" value="REPLICATION FACTOR C / DNA POLYMERASE III GAMMA-TAU SUBUNIT"/>
    <property type="match status" value="1"/>
</dbReference>
<protein>
    <submittedName>
        <fullName evidence="2">DNA polymerase III subunit delta</fullName>
        <ecNumber evidence="2">2.7.7.7</ecNumber>
    </submittedName>
</protein>
<dbReference type="Pfam" id="PF13177">
    <property type="entry name" value="DNA_pol3_delta2"/>
    <property type="match status" value="1"/>
</dbReference>
<dbReference type="GO" id="GO:0009360">
    <property type="term" value="C:DNA polymerase III complex"/>
    <property type="evidence" value="ECO:0007669"/>
    <property type="project" value="TreeGrafter"/>
</dbReference>
<dbReference type="Proteomes" id="UP000766595">
    <property type="component" value="Unassembled WGS sequence"/>
</dbReference>
<evidence type="ECO:0000313" key="3">
    <source>
        <dbReference type="Proteomes" id="UP000766595"/>
    </source>
</evidence>
<evidence type="ECO:0000313" key="2">
    <source>
        <dbReference type="EMBL" id="MBT9287867.1"/>
    </source>
</evidence>
<keyword evidence="3" id="KW-1185">Reference proteome</keyword>
<dbReference type="InterPro" id="IPR027417">
    <property type="entry name" value="P-loop_NTPase"/>
</dbReference>
<keyword evidence="2" id="KW-0548">Nucleotidyltransferase</keyword>
<organism evidence="2 3">
    <name type="scientific">Prosthecodimorpha staleyi</name>
    <dbReference type="NCBI Taxonomy" id="2840188"/>
    <lineage>
        <taxon>Bacteria</taxon>
        <taxon>Pseudomonadati</taxon>
        <taxon>Pseudomonadota</taxon>
        <taxon>Alphaproteobacteria</taxon>
        <taxon>Hyphomicrobiales</taxon>
        <taxon>Ancalomicrobiaceae</taxon>
        <taxon>Prosthecodimorpha</taxon>
    </lineage>
</organism>